<dbReference type="PANTHER" id="PTHR33295">
    <property type="entry name" value="ATPASE"/>
    <property type="match status" value="1"/>
</dbReference>
<dbReference type="Pfam" id="PF13635">
    <property type="entry name" value="DUF4143"/>
    <property type="match status" value="1"/>
</dbReference>
<dbReference type="InterPro" id="IPR025420">
    <property type="entry name" value="DUF4143"/>
</dbReference>
<proteinExistence type="predicted"/>
<keyword evidence="4" id="KW-1185">Reference proteome</keyword>
<evidence type="ECO:0000259" key="1">
    <source>
        <dbReference type="Pfam" id="PF13173"/>
    </source>
</evidence>
<dbReference type="SUPFAM" id="SSF52540">
    <property type="entry name" value="P-loop containing nucleoside triphosphate hydrolases"/>
    <property type="match status" value="1"/>
</dbReference>
<dbReference type="InterPro" id="IPR027417">
    <property type="entry name" value="P-loop_NTPase"/>
</dbReference>
<feature type="domain" description="DUF4143" evidence="2">
    <location>
        <begin position="208"/>
        <end position="357"/>
    </location>
</feature>
<sequence>MTAYVHRPFYENELQQHKSSTDIKVITGVRRCGKSSLMGNLAEQAQADVGKANVFYRRMDQFGIPLSPTAEWLERELADALSKRNADRMFYVFLDEIQDVSCWEKVVRRLHTQEDIDAYITGSNAHVLSSDLATLLGGRYAQILVQPLSFAEFLSFANARNVTFANIDAAFAEYVRYGGMPAQFDLPERTEEQLAGLLETIYETIVLNDVAMHASIADFDLLSKLVRSTFSTSGNLYSTRAVVNTLASAGRKTSSETVDNYLKALFDAFILDECEQTGLAGKQVLRPQRKLYPVDNGLRNVMTRFSPGDFGAQIECVVFNELKRRKLHPEVGVLRAGEIDFVAYGKNGEKEYIQVTASMTDDVTYERELAPFEGLPDSFPKTVLTLDHYRTGITEMGVRIVNLIDWLLETDV</sequence>
<gene>
    <name evidence="3" type="ORF">HMPREF9451_01738</name>
</gene>
<dbReference type="InParanoid" id="K0Z722"/>
<dbReference type="HOGENOM" id="CLU_041527_1_1_11"/>
<dbReference type="Proteomes" id="UP000006069">
    <property type="component" value="Unassembled WGS sequence"/>
</dbReference>
<dbReference type="InterPro" id="IPR041682">
    <property type="entry name" value="AAA_14"/>
</dbReference>
<dbReference type="Pfam" id="PF13173">
    <property type="entry name" value="AAA_14"/>
    <property type="match status" value="1"/>
</dbReference>
<evidence type="ECO:0008006" key="5">
    <source>
        <dbReference type="Google" id="ProtNLM"/>
    </source>
</evidence>
<dbReference type="RefSeq" id="WP_009139918.1">
    <property type="nucleotide sequence ID" value="NZ_JH815199.1"/>
</dbReference>
<dbReference type="OrthoDB" id="9801684at2"/>
<dbReference type="eggNOG" id="COG1373">
    <property type="taxonomic scope" value="Bacteria"/>
</dbReference>
<evidence type="ECO:0000259" key="2">
    <source>
        <dbReference type="Pfam" id="PF13635"/>
    </source>
</evidence>
<protein>
    <recommendedName>
        <fullName evidence="5">AAA domain-containing protein</fullName>
    </recommendedName>
</protein>
<dbReference type="PATRIC" id="fig|742818.3.peg.1834"/>
<dbReference type="AlphaFoldDB" id="K0Z722"/>
<organism evidence="3 4">
    <name type="scientific">Slackia piriformis YIT 12062</name>
    <dbReference type="NCBI Taxonomy" id="742818"/>
    <lineage>
        <taxon>Bacteria</taxon>
        <taxon>Bacillati</taxon>
        <taxon>Actinomycetota</taxon>
        <taxon>Coriobacteriia</taxon>
        <taxon>Eggerthellales</taxon>
        <taxon>Eggerthellaceae</taxon>
        <taxon>Slackia</taxon>
    </lineage>
</organism>
<comment type="caution">
    <text evidence="3">The sequence shown here is derived from an EMBL/GenBank/DDBJ whole genome shotgun (WGS) entry which is preliminary data.</text>
</comment>
<dbReference type="PANTHER" id="PTHR33295:SF20">
    <property type="entry name" value="ATPASE"/>
    <property type="match status" value="1"/>
</dbReference>
<feature type="domain" description="AAA" evidence="1">
    <location>
        <begin position="22"/>
        <end position="154"/>
    </location>
</feature>
<accession>K0Z722</accession>
<dbReference type="EMBL" id="ADMD01000009">
    <property type="protein sequence ID" value="EJZ83220.1"/>
    <property type="molecule type" value="Genomic_DNA"/>
</dbReference>
<reference evidence="3 4" key="1">
    <citation type="submission" date="2012-08" db="EMBL/GenBank/DDBJ databases">
        <title>The Genome Sequence of Slackia piriformis YIT 12062.</title>
        <authorList>
            <consortium name="The Broad Institute Genome Sequencing Platform"/>
            <person name="Earl A."/>
            <person name="Ward D."/>
            <person name="Feldgarden M."/>
            <person name="Gevers D."/>
            <person name="Morotomi M."/>
            <person name="Walker B."/>
            <person name="Young S.K."/>
            <person name="Zeng Q."/>
            <person name="Gargeya S."/>
            <person name="Fitzgerald M."/>
            <person name="Haas B."/>
            <person name="Abouelleil A."/>
            <person name="Alvarado L."/>
            <person name="Arachchi H.M."/>
            <person name="Berlin A.M."/>
            <person name="Chapman S.B."/>
            <person name="Goldberg J."/>
            <person name="Griggs A."/>
            <person name="Gujja S."/>
            <person name="Hansen M."/>
            <person name="Howarth C."/>
            <person name="Imamovic A."/>
            <person name="Larimer J."/>
            <person name="McCowen C."/>
            <person name="Montmayeur A."/>
            <person name="Murphy C."/>
            <person name="Neiman D."/>
            <person name="Pearson M."/>
            <person name="Priest M."/>
            <person name="Roberts A."/>
            <person name="Saif S."/>
            <person name="Shea T."/>
            <person name="Sisk P."/>
            <person name="Sykes S."/>
            <person name="Wortman J."/>
            <person name="Nusbaum C."/>
            <person name="Birren B."/>
        </authorList>
    </citation>
    <scope>NUCLEOTIDE SEQUENCE [LARGE SCALE GENOMIC DNA]</scope>
    <source>
        <strain evidence="3 4">YIT 12062</strain>
    </source>
</reference>
<evidence type="ECO:0000313" key="4">
    <source>
        <dbReference type="Proteomes" id="UP000006069"/>
    </source>
</evidence>
<evidence type="ECO:0000313" key="3">
    <source>
        <dbReference type="EMBL" id="EJZ83220.1"/>
    </source>
</evidence>
<name>K0Z722_9ACTN</name>